<organism evidence="2 3">
    <name type="scientific">Streptomyces sedi</name>
    <dbReference type="NCBI Taxonomy" id="555059"/>
    <lineage>
        <taxon>Bacteria</taxon>
        <taxon>Bacillati</taxon>
        <taxon>Actinomycetota</taxon>
        <taxon>Actinomycetes</taxon>
        <taxon>Kitasatosporales</taxon>
        <taxon>Streptomycetaceae</taxon>
        <taxon>Streptomyces</taxon>
    </lineage>
</organism>
<feature type="region of interest" description="Disordered" evidence="1">
    <location>
        <begin position="39"/>
        <end position="81"/>
    </location>
</feature>
<protein>
    <submittedName>
        <fullName evidence="2">Uncharacterized protein</fullName>
    </submittedName>
</protein>
<evidence type="ECO:0000256" key="1">
    <source>
        <dbReference type="SAM" id="MobiDB-lite"/>
    </source>
</evidence>
<keyword evidence="3" id="KW-1185">Reference proteome</keyword>
<name>A0A5C4VE67_9ACTN</name>
<evidence type="ECO:0000313" key="3">
    <source>
        <dbReference type="Proteomes" id="UP000311713"/>
    </source>
</evidence>
<dbReference type="RefSeq" id="WP_139639996.1">
    <property type="nucleotide sequence ID" value="NZ_BAAAZS010000014.1"/>
</dbReference>
<sequence>MTVSVAASVFLPTTAIERYGGPEQIAAGDLFLASLRRPTPPARMRWPRGAARRGVGRGGGAPPARRRAGGHATKLAAAAVG</sequence>
<feature type="compositionally biased region" description="Low complexity" evidence="1">
    <location>
        <begin position="70"/>
        <end position="81"/>
    </location>
</feature>
<dbReference type="Proteomes" id="UP000311713">
    <property type="component" value="Unassembled WGS sequence"/>
</dbReference>
<reference evidence="2 3" key="1">
    <citation type="submission" date="2019-06" db="EMBL/GenBank/DDBJ databases">
        <title>Draft genome of Streptomyces sedi sp. JCM16909.</title>
        <authorList>
            <person name="Klykleung N."/>
            <person name="Tanasupawat S."/>
            <person name="Kudo T."/>
            <person name="Yuki M."/>
            <person name="Ohkuma M."/>
        </authorList>
    </citation>
    <scope>NUCLEOTIDE SEQUENCE [LARGE SCALE GENOMIC DNA]</scope>
    <source>
        <strain evidence="2 3">JCM 16909</strain>
    </source>
</reference>
<accession>A0A5C4VE67</accession>
<gene>
    <name evidence="2" type="ORF">FH715_00610</name>
</gene>
<dbReference type="EMBL" id="VDGT01000001">
    <property type="protein sequence ID" value="TNM34234.1"/>
    <property type="molecule type" value="Genomic_DNA"/>
</dbReference>
<proteinExistence type="predicted"/>
<comment type="caution">
    <text evidence="2">The sequence shown here is derived from an EMBL/GenBank/DDBJ whole genome shotgun (WGS) entry which is preliminary data.</text>
</comment>
<dbReference type="AlphaFoldDB" id="A0A5C4VE67"/>
<evidence type="ECO:0000313" key="2">
    <source>
        <dbReference type="EMBL" id="TNM34234.1"/>
    </source>
</evidence>